<dbReference type="PROSITE" id="PS51371">
    <property type="entry name" value="CBS"/>
    <property type="match status" value="1"/>
</dbReference>
<dbReference type="InterPro" id="IPR000644">
    <property type="entry name" value="CBS_dom"/>
</dbReference>
<protein>
    <submittedName>
        <fullName evidence="2">Glucosamine-1-phosphate guanylyltransferase</fullName>
    </submittedName>
</protein>
<dbReference type="EMBL" id="UOFG01000199">
    <property type="protein sequence ID" value="VAW63374.1"/>
    <property type="molecule type" value="Genomic_DNA"/>
</dbReference>
<dbReference type="AlphaFoldDB" id="A0A3B0Y498"/>
<dbReference type="SUPFAM" id="SSF54631">
    <property type="entry name" value="CBS-domain pair"/>
    <property type="match status" value="1"/>
</dbReference>
<dbReference type="InterPro" id="IPR050486">
    <property type="entry name" value="Mannose-1P_guanyltransferase"/>
</dbReference>
<evidence type="ECO:0000259" key="1">
    <source>
        <dbReference type="PROSITE" id="PS51371"/>
    </source>
</evidence>
<keyword evidence="2" id="KW-0548">Nucleotidyltransferase</keyword>
<accession>A0A3B0Y498</accession>
<organism evidence="2">
    <name type="scientific">hydrothermal vent metagenome</name>
    <dbReference type="NCBI Taxonomy" id="652676"/>
    <lineage>
        <taxon>unclassified sequences</taxon>
        <taxon>metagenomes</taxon>
        <taxon>ecological metagenomes</taxon>
    </lineage>
</organism>
<name>A0A3B0Y498_9ZZZZ</name>
<dbReference type="InterPro" id="IPR005835">
    <property type="entry name" value="NTP_transferase_dom"/>
</dbReference>
<evidence type="ECO:0000313" key="2">
    <source>
        <dbReference type="EMBL" id="VAW63374.1"/>
    </source>
</evidence>
<dbReference type="CDD" id="cd04607">
    <property type="entry name" value="CBS_pair_NTP_transferase_assoc"/>
    <property type="match status" value="1"/>
</dbReference>
<gene>
    <name evidence="2" type="ORF">MNBD_GAMMA11-1567</name>
</gene>
<sequence>MVNVDDIKLFPHSTIREALGAIGNGAVKFAIVVDADDRLIGTLTDGDVRRAILDGKTLEDEIETIYFRKPVVVGVNHVREDVIRLCASKNIYQVPVLDSEGRVVSIDLIDELLRPSVRSNKVVLMVGGLGTRLRPLTNNTPKPMLHVGGKPILHTILDNFSSYGFVNVVMCVNYKSHIIQDYFGDGSRFGVNIEYVVEENRMGTAGALSLIERAEINEPFFVMNGDLLTNVNFEHMLEYHQNNNSIATMCVREYDFQVPYGVVNINGGRISSLEEKPVHKFFVNAGIYMLEAECLDLVPENMFYDMPTLFEDLLKAGENPVSFPLREYWLDIGRIEEYEKANQEYYDNFEEIK</sequence>
<dbReference type="GO" id="GO:0016779">
    <property type="term" value="F:nucleotidyltransferase activity"/>
    <property type="evidence" value="ECO:0007669"/>
    <property type="project" value="UniProtKB-KW"/>
</dbReference>
<dbReference type="Pfam" id="PF00483">
    <property type="entry name" value="NTP_transferase"/>
    <property type="match status" value="1"/>
</dbReference>
<dbReference type="InterPro" id="IPR029044">
    <property type="entry name" value="Nucleotide-diphossugar_trans"/>
</dbReference>
<dbReference type="InterPro" id="IPR046342">
    <property type="entry name" value="CBS_dom_sf"/>
</dbReference>
<dbReference type="SUPFAM" id="SSF53448">
    <property type="entry name" value="Nucleotide-diphospho-sugar transferases"/>
    <property type="match status" value="1"/>
</dbReference>
<dbReference type="Pfam" id="PF00571">
    <property type="entry name" value="CBS"/>
    <property type="match status" value="1"/>
</dbReference>
<proteinExistence type="predicted"/>
<feature type="domain" description="CBS" evidence="1">
    <location>
        <begin position="1"/>
        <end position="58"/>
    </location>
</feature>
<dbReference type="Gene3D" id="3.10.580.10">
    <property type="entry name" value="CBS-domain"/>
    <property type="match status" value="1"/>
</dbReference>
<reference evidence="2" key="1">
    <citation type="submission" date="2018-06" db="EMBL/GenBank/DDBJ databases">
        <authorList>
            <person name="Zhirakovskaya E."/>
        </authorList>
    </citation>
    <scope>NUCLEOTIDE SEQUENCE</scope>
</reference>
<dbReference type="Gene3D" id="3.90.550.10">
    <property type="entry name" value="Spore Coat Polysaccharide Biosynthesis Protein SpsA, Chain A"/>
    <property type="match status" value="1"/>
</dbReference>
<dbReference type="CDD" id="cd06426">
    <property type="entry name" value="NTP_transferase_like_2"/>
    <property type="match status" value="1"/>
</dbReference>
<keyword evidence="2" id="KW-0808">Transferase</keyword>
<dbReference type="PANTHER" id="PTHR22572">
    <property type="entry name" value="SUGAR-1-PHOSPHATE GUANYL TRANSFERASE"/>
    <property type="match status" value="1"/>
</dbReference>